<dbReference type="Pfam" id="PF13517">
    <property type="entry name" value="FG-GAP_3"/>
    <property type="match status" value="1"/>
</dbReference>
<proteinExistence type="predicted"/>
<organism evidence="3 4">
    <name type="scientific">Candidatus Acidiferrum panamense</name>
    <dbReference type="NCBI Taxonomy" id="2741543"/>
    <lineage>
        <taxon>Bacteria</taxon>
        <taxon>Pseudomonadati</taxon>
        <taxon>Acidobacteriota</taxon>
        <taxon>Terriglobia</taxon>
        <taxon>Candidatus Acidiferrales</taxon>
        <taxon>Candidatus Acidiferrum</taxon>
    </lineage>
</organism>
<comment type="caution">
    <text evidence="3">The sequence shown here is derived from an EMBL/GenBank/DDBJ whole genome shotgun (WGS) entry which is preliminary data.</text>
</comment>
<evidence type="ECO:0000313" key="3">
    <source>
        <dbReference type="EMBL" id="MBA0084938.1"/>
    </source>
</evidence>
<gene>
    <name evidence="3" type="ORF">HRJ53_08080</name>
</gene>
<dbReference type="PANTHER" id="PTHR16026:SF0">
    <property type="entry name" value="CARTILAGE ACIDIC PROTEIN 1"/>
    <property type="match status" value="1"/>
</dbReference>
<feature type="chain" id="PRO_5030710995" evidence="2">
    <location>
        <begin position="20"/>
        <end position="232"/>
    </location>
</feature>
<feature type="non-terminal residue" evidence="3">
    <location>
        <position position="232"/>
    </location>
</feature>
<dbReference type="InterPro" id="IPR027039">
    <property type="entry name" value="Crtac1"/>
</dbReference>
<name>A0A7V8NP35_9BACT</name>
<dbReference type="EMBL" id="JACDQQ010000778">
    <property type="protein sequence ID" value="MBA0084938.1"/>
    <property type="molecule type" value="Genomic_DNA"/>
</dbReference>
<dbReference type="InterPro" id="IPR028994">
    <property type="entry name" value="Integrin_alpha_N"/>
</dbReference>
<evidence type="ECO:0000313" key="4">
    <source>
        <dbReference type="Proteomes" id="UP000567293"/>
    </source>
</evidence>
<dbReference type="InterPro" id="IPR013517">
    <property type="entry name" value="FG-GAP"/>
</dbReference>
<keyword evidence="1 2" id="KW-0732">Signal</keyword>
<dbReference type="SUPFAM" id="SSF69318">
    <property type="entry name" value="Integrin alpha N-terminal domain"/>
    <property type="match status" value="1"/>
</dbReference>
<evidence type="ECO:0000256" key="2">
    <source>
        <dbReference type="SAM" id="SignalP"/>
    </source>
</evidence>
<reference evidence="3" key="1">
    <citation type="submission" date="2020-06" db="EMBL/GenBank/DDBJ databases">
        <title>Legume-microbial interactions unlock mineral nutrients during tropical forest succession.</title>
        <authorList>
            <person name="Epihov D.Z."/>
        </authorList>
    </citation>
    <scope>NUCLEOTIDE SEQUENCE [LARGE SCALE GENOMIC DNA]</scope>
    <source>
        <strain evidence="3">Pan2503</strain>
    </source>
</reference>
<protein>
    <submittedName>
        <fullName evidence="3">VCBS repeat-containing protein</fullName>
    </submittedName>
</protein>
<accession>A0A7V8NP35</accession>
<dbReference type="Proteomes" id="UP000567293">
    <property type="component" value="Unassembled WGS sequence"/>
</dbReference>
<dbReference type="AlphaFoldDB" id="A0A7V8NP35"/>
<evidence type="ECO:0000256" key="1">
    <source>
        <dbReference type="ARBA" id="ARBA00022729"/>
    </source>
</evidence>
<sequence>MKLPFTVLILSLLSYAVVAALLRSPEAGPATHFTDITDAAGIHFKHVSAPEKKYIVESMSGGVALFDYDKDGCLDIYFTNALTVETASAPKSSRSALYHSNCDGTFTDVTDRAGVGYPGWAMGVLAADFDGDGWEDLYVTCLGHNHLYHNNGDGTFTDITEKAGVDDQRWSTGAALGDFDNDGAPDLFVANYVDFKLSDLPKFGKGKFCEYRGVPVQCGPRGLPGAGDSLFH</sequence>
<dbReference type="PANTHER" id="PTHR16026">
    <property type="entry name" value="CARTILAGE ACIDIC PROTEIN 1"/>
    <property type="match status" value="1"/>
</dbReference>
<dbReference type="Gene3D" id="2.130.10.130">
    <property type="entry name" value="Integrin alpha, N-terminal"/>
    <property type="match status" value="1"/>
</dbReference>
<feature type="signal peptide" evidence="2">
    <location>
        <begin position="1"/>
        <end position="19"/>
    </location>
</feature>
<keyword evidence="4" id="KW-1185">Reference proteome</keyword>